<comment type="caution">
    <text evidence="2">The sequence shown here is derived from an EMBL/GenBank/DDBJ whole genome shotgun (WGS) entry which is preliminary data.</text>
</comment>
<feature type="transmembrane region" description="Helical" evidence="1">
    <location>
        <begin position="103"/>
        <end position="123"/>
    </location>
</feature>
<name>A0AA43XM11_9CLOT</name>
<evidence type="ECO:0000313" key="3">
    <source>
        <dbReference type="Proteomes" id="UP000449710"/>
    </source>
</evidence>
<organism evidence="2 3">
    <name type="scientific">Isachenkonia alkalipeptolytica</name>
    <dbReference type="NCBI Taxonomy" id="2565777"/>
    <lineage>
        <taxon>Bacteria</taxon>
        <taxon>Bacillati</taxon>
        <taxon>Bacillota</taxon>
        <taxon>Clostridia</taxon>
        <taxon>Eubacteriales</taxon>
        <taxon>Clostridiaceae</taxon>
        <taxon>Isachenkonia</taxon>
    </lineage>
</organism>
<dbReference type="AlphaFoldDB" id="A0AA43XM11"/>
<keyword evidence="1" id="KW-1133">Transmembrane helix</keyword>
<sequence>MENIGIVKKIEGSEAIVEIQRTSACGESCASCKGGCIPTKKYVEAINLPEAKAGQRVKIELQTKKVLNAAIIMYLLPLLSTFIGVLLGIWAGGNMGDGSNQEAVGIATGLIFLGLSFLGIRLWDRSRKNREKVEIVISKIIK</sequence>
<protein>
    <submittedName>
        <fullName evidence="2">Sigma E positive regulator RseC/MucC</fullName>
    </submittedName>
</protein>
<keyword evidence="1" id="KW-0472">Membrane</keyword>
<dbReference type="InterPro" id="IPR007359">
    <property type="entry name" value="SigmaE_reg_RseC_MucC"/>
</dbReference>
<evidence type="ECO:0000256" key="1">
    <source>
        <dbReference type="SAM" id="Phobius"/>
    </source>
</evidence>
<dbReference type="EMBL" id="SUMG01000012">
    <property type="protein sequence ID" value="NBG88836.1"/>
    <property type="molecule type" value="Genomic_DNA"/>
</dbReference>
<accession>A0AA43XM11</accession>
<gene>
    <name evidence="2" type="ORF">ISALK_10010</name>
</gene>
<feature type="transmembrane region" description="Helical" evidence="1">
    <location>
        <begin position="66"/>
        <end position="91"/>
    </location>
</feature>
<dbReference type="PANTHER" id="PTHR35867:SF1">
    <property type="entry name" value="PROTEIN RSEC"/>
    <property type="match status" value="1"/>
</dbReference>
<dbReference type="RefSeq" id="WP_160721872.1">
    <property type="nucleotide sequence ID" value="NZ_SUMG01000012.1"/>
</dbReference>
<evidence type="ECO:0000313" key="2">
    <source>
        <dbReference type="EMBL" id="NBG88836.1"/>
    </source>
</evidence>
<dbReference type="Pfam" id="PF04246">
    <property type="entry name" value="RseC_MucC"/>
    <property type="match status" value="1"/>
</dbReference>
<keyword evidence="1" id="KW-0812">Transmembrane</keyword>
<dbReference type="InterPro" id="IPR026268">
    <property type="entry name" value="RseC"/>
</dbReference>
<reference evidence="2 3" key="1">
    <citation type="submission" date="2019-04" db="EMBL/GenBank/DDBJ databases">
        <title>Isachenkonia alkalipeptolytica gen. nov. sp. nov. a new anaerobic, alkiliphilic organothrophic bacterium capable to reduce synthesized ferrihydrite isolated from a soda lake.</title>
        <authorList>
            <person name="Toshchakov S.V."/>
            <person name="Zavarzina D.G."/>
            <person name="Zhilina T.N."/>
            <person name="Kostrikina N.A."/>
            <person name="Kublanov I.V."/>
        </authorList>
    </citation>
    <scope>NUCLEOTIDE SEQUENCE [LARGE SCALE GENOMIC DNA]</scope>
    <source>
        <strain evidence="2 3">Z-1701</strain>
    </source>
</reference>
<dbReference type="PIRSF" id="PIRSF004923">
    <property type="entry name" value="RseC"/>
    <property type="match status" value="1"/>
</dbReference>
<proteinExistence type="predicted"/>
<dbReference type="PANTHER" id="PTHR35867">
    <property type="entry name" value="PROTEIN RSEC"/>
    <property type="match status" value="1"/>
</dbReference>
<keyword evidence="3" id="KW-1185">Reference proteome</keyword>
<dbReference type="Proteomes" id="UP000449710">
    <property type="component" value="Unassembled WGS sequence"/>
</dbReference>